<dbReference type="NCBIfam" id="NF003626">
    <property type="entry name" value="PRK05265.1-4"/>
    <property type="match status" value="1"/>
</dbReference>
<dbReference type="Pfam" id="PF03740">
    <property type="entry name" value="PdxJ"/>
    <property type="match status" value="1"/>
</dbReference>
<feature type="binding site" evidence="4">
    <location>
        <position position="25"/>
    </location>
    <ligand>
        <name>3-amino-2-oxopropyl phosphate</name>
        <dbReference type="ChEBI" id="CHEBI:57279"/>
    </ligand>
</feature>
<evidence type="ECO:0000256" key="3">
    <source>
        <dbReference type="ARBA" id="ARBA00023096"/>
    </source>
</evidence>
<comment type="caution">
    <text evidence="4">Lacks conserved residue(s) required for the propagation of feature annotation.</text>
</comment>
<feature type="site" description="Transition state stabilizer" evidence="4">
    <location>
        <position position="162"/>
    </location>
</feature>
<evidence type="ECO:0000256" key="1">
    <source>
        <dbReference type="ARBA" id="ARBA00022490"/>
    </source>
</evidence>
<feature type="binding site" evidence="4">
    <location>
        <position position="111"/>
    </location>
    <ligand>
        <name>1-deoxy-D-xylulose 5-phosphate</name>
        <dbReference type="ChEBI" id="CHEBI:57792"/>
    </ligand>
</feature>
<feature type="active site" description="Proton acceptor" evidence="4">
    <location>
        <position position="81"/>
    </location>
</feature>
<feature type="binding site" evidence="4">
    <location>
        <position position="57"/>
    </location>
    <ligand>
        <name>1-deoxy-D-xylulose 5-phosphate</name>
        <dbReference type="ChEBI" id="CHEBI:57792"/>
    </ligand>
</feature>
<evidence type="ECO:0000256" key="2">
    <source>
        <dbReference type="ARBA" id="ARBA00022679"/>
    </source>
</evidence>
<feature type="active site" description="Proton donor" evidence="4">
    <location>
        <position position="202"/>
    </location>
</feature>
<dbReference type="Gene3D" id="3.20.20.70">
    <property type="entry name" value="Aldolase class I"/>
    <property type="match status" value="1"/>
</dbReference>
<dbReference type="OrthoDB" id="9806590at2"/>
<dbReference type="Proteomes" id="UP000261948">
    <property type="component" value="Unassembled WGS sequence"/>
</dbReference>
<feature type="active site" description="Proton acceptor" evidence="4">
    <location>
        <position position="50"/>
    </location>
</feature>
<dbReference type="AlphaFoldDB" id="A0A373FRN4"/>
<dbReference type="UniPathway" id="UPA00244">
    <property type="reaction ID" value="UER00313"/>
</dbReference>
<dbReference type="InterPro" id="IPR004569">
    <property type="entry name" value="PyrdxlP_synth_PdxJ"/>
</dbReference>
<comment type="function">
    <text evidence="4">Catalyzes the complicated ring closure reaction between the two acyclic compounds 1-deoxy-D-xylulose-5-phosphate (DXP) and 3-amino-2-oxopropyl phosphate (1-amino-acetone-3-phosphate or AAP) to form pyridoxine 5'-phosphate (PNP) and inorganic phosphate.</text>
</comment>
<dbReference type="HAMAP" id="MF_00279">
    <property type="entry name" value="PdxJ"/>
    <property type="match status" value="1"/>
</dbReference>
<sequence length="257" mass="28041">MNSSASPRTALSVNVNKVALLRNTRHLGIPSVTRAAQICLEAGAQGITIHPRPDERHIRSQDVFELHELLKSWPQAEFNIEGNPTQNLMDFIRQTRPHQATFVPDSEDQFTSDHGWTFPQDAERLAPLIAECKALGVRVSLFMDPIPEQMAAAKAVGADRVELYTEPFAANWGKAEQEHQLQVYAKAAQAALDVGLGINAGHDLNRDNLAAFVARVPGLAEVSIGHALIADALELGYAETVKAYQACIDAGMETKKS</sequence>
<reference evidence="6 7" key="1">
    <citation type="submission" date="2018-08" db="EMBL/GenBank/DDBJ databases">
        <title>Comamonas testosteroni strain SWCO2.</title>
        <authorList>
            <person name="Jiang N."/>
            <person name="Zhang X.Z."/>
        </authorList>
    </citation>
    <scope>NUCLEOTIDE SEQUENCE [LARGE SCALE GENOMIC DNA]</scope>
    <source>
        <strain evidence="6 7">SWCO2</strain>
    </source>
</reference>
<dbReference type="GO" id="GO:0008615">
    <property type="term" value="P:pyridoxine biosynthetic process"/>
    <property type="evidence" value="ECO:0007669"/>
    <property type="project" value="UniProtKB-UniRule"/>
</dbReference>
<dbReference type="EC" id="2.6.99.2" evidence="4 5"/>
<feature type="binding site" evidence="4">
    <location>
        <begin position="225"/>
        <end position="226"/>
    </location>
    <ligand>
        <name>3-amino-2-oxopropyl phosphate</name>
        <dbReference type="ChEBI" id="CHEBI:57279"/>
    </ligand>
</feature>
<organism evidence="6 7">
    <name type="scientific">Comamonas testosteroni</name>
    <name type="common">Pseudomonas testosteroni</name>
    <dbReference type="NCBI Taxonomy" id="285"/>
    <lineage>
        <taxon>Bacteria</taxon>
        <taxon>Pseudomonadati</taxon>
        <taxon>Pseudomonadota</taxon>
        <taxon>Betaproteobacteria</taxon>
        <taxon>Burkholderiales</taxon>
        <taxon>Comamonadaceae</taxon>
        <taxon>Comamonas</taxon>
    </lineage>
</organism>
<dbReference type="PANTHER" id="PTHR30456">
    <property type="entry name" value="PYRIDOXINE 5'-PHOSPHATE SYNTHASE"/>
    <property type="match status" value="1"/>
</dbReference>
<feature type="binding site" evidence="4">
    <location>
        <position position="14"/>
    </location>
    <ligand>
        <name>3-amino-2-oxopropyl phosphate</name>
        <dbReference type="ChEBI" id="CHEBI:57279"/>
    </ligand>
</feature>
<feature type="binding site" evidence="4">
    <location>
        <position position="203"/>
    </location>
    <ligand>
        <name>3-amino-2-oxopropyl phosphate</name>
        <dbReference type="ChEBI" id="CHEBI:57279"/>
    </ligand>
</feature>
<comment type="caution">
    <text evidence="6">The sequence shown here is derived from an EMBL/GenBank/DDBJ whole genome shotgun (WGS) entry which is preliminary data.</text>
</comment>
<keyword evidence="3 4" id="KW-0664">Pyridoxine biosynthesis</keyword>
<gene>
    <name evidence="4" type="primary">pdxJ</name>
    <name evidence="6" type="ORF">DZC30_03375</name>
</gene>
<dbReference type="InterPro" id="IPR013785">
    <property type="entry name" value="Aldolase_TIM"/>
</dbReference>
<accession>A0A373FRN4</accession>
<dbReference type="GO" id="GO:0033856">
    <property type="term" value="F:pyridoxine 5'-phosphate synthase activity"/>
    <property type="evidence" value="ECO:0007669"/>
    <property type="project" value="UniProtKB-UniRule"/>
</dbReference>
<keyword evidence="1 4" id="KW-0963">Cytoplasm</keyword>
<evidence type="ECO:0000256" key="4">
    <source>
        <dbReference type="HAMAP-Rule" id="MF_00279"/>
    </source>
</evidence>
<dbReference type="NCBIfam" id="TIGR00559">
    <property type="entry name" value="pdxJ"/>
    <property type="match status" value="1"/>
</dbReference>
<keyword evidence="7" id="KW-1185">Reference proteome</keyword>
<dbReference type="GO" id="GO:0005829">
    <property type="term" value="C:cytosol"/>
    <property type="evidence" value="ECO:0007669"/>
    <property type="project" value="TreeGrafter"/>
</dbReference>
<keyword evidence="2 4" id="KW-0808">Transferase</keyword>
<protein>
    <recommendedName>
        <fullName evidence="4 5">Pyridoxine 5'-phosphate synthase</fullName>
        <shortName evidence="4">PNP synthase</shortName>
        <ecNumber evidence="4 5">2.6.99.2</ecNumber>
    </recommendedName>
</protein>
<evidence type="ECO:0000256" key="5">
    <source>
        <dbReference type="NCBIfam" id="TIGR00559"/>
    </source>
</evidence>
<evidence type="ECO:0000313" key="6">
    <source>
        <dbReference type="EMBL" id="RGE46814.1"/>
    </source>
</evidence>
<dbReference type="PANTHER" id="PTHR30456:SF0">
    <property type="entry name" value="PYRIDOXINE 5'-PHOSPHATE SYNTHASE"/>
    <property type="match status" value="1"/>
</dbReference>
<dbReference type="SUPFAM" id="SSF63892">
    <property type="entry name" value="Pyridoxine 5'-phosphate synthase"/>
    <property type="match status" value="1"/>
</dbReference>
<evidence type="ECO:0000313" key="7">
    <source>
        <dbReference type="Proteomes" id="UP000261948"/>
    </source>
</evidence>
<feature type="binding site" evidence="4">
    <location>
        <position position="52"/>
    </location>
    <ligand>
        <name>1-deoxy-D-xylulose 5-phosphate</name>
        <dbReference type="ChEBI" id="CHEBI:57792"/>
    </ligand>
</feature>
<dbReference type="EMBL" id="QURR01000002">
    <property type="protein sequence ID" value="RGE46814.1"/>
    <property type="molecule type" value="Genomic_DNA"/>
</dbReference>
<dbReference type="CDD" id="cd00003">
    <property type="entry name" value="PNPsynthase"/>
    <property type="match status" value="1"/>
</dbReference>
<comment type="subcellular location">
    <subcellularLocation>
        <location evidence="4">Cytoplasm</location>
    </subcellularLocation>
</comment>
<dbReference type="InterPro" id="IPR036130">
    <property type="entry name" value="Pyridoxine-5'_phos_synth"/>
</dbReference>
<comment type="similarity">
    <text evidence="4">Belongs to the PNP synthase family.</text>
</comment>
<comment type="pathway">
    <text evidence="4">Cofactor biosynthesis; pyridoxine 5'-phosphate biosynthesis; pyridoxine 5'-phosphate from D-erythrose 4-phosphate: step 5/5.</text>
</comment>
<name>A0A373FRN4_COMTE</name>
<comment type="subunit">
    <text evidence="4">Homooctamer; tetramer of dimers.</text>
</comment>
<proteinExistence type="inferred from homology"/>
<comment type="catalytic activity">
    <reaction evidence="4">
        <text>3-amino-2-oxopropyl phosphate + 1-deoxy-D-xylulose 5-phosphate = pyridoxine 5'-phosphate + phosphate + 2 H2O + H(+)</text>
        <dbReference type="Rhea" id="RHEA:15265"/>
        <dbReference type="ChEBI" id="CHEBI:15377"/>
        <dbReference type="ChEBI" id="CHEBI:15378"/>
        <dbReference type="ChEBI" id="CHEBI:43474"/>
        <dbReference type="ChEBI" id="CHEBI:57279"/>
        <dbReference type="ChEBI" id="CHEBI:57792"/>
        <dbReference type="ChEBI" id="CHEBI:58589"/>
        <dbReference type="EC" id="2.6.99.2"/>
    </reaction>
</comment>